<proteinExistence type="predicted"/>
<comment type="caution">
    <text evidence="1">The sequence shown here is derived from an EMBL/GenBank/DDBJ whole genome shotgun (WGS) entry which is preliminary data.</text>
</comment>
<dbReference type="EMBL" id="CAJVQC010045333">
    <property type="protein sequence ID" value="CAG8781127.1"/>
    <property type="molecule type" value="Genomic_DNA"/>
</dbReference>
<keyword evidence="2" id="KW-1185">Reference proteome</keyword>
<protein>
    <submittedName>
        <fullName evidence="1">36746_t:CDS:1</fullName>
    </submittedName>
</protein>
<sequence length="44" mass="5476">RPIYYDFEYNEMLTIKVCKRLRSEDTSEYYISESMYGCYFNRPT</sequence>
<reference evidence="1" key="1">
    <citation type="submission" date="2021-06" db="EMBL/GenBank/DDBJ databases">
        <authorList>
            <person name="Kallberg Y."/>
            <person name="Tangrot J."/>
            <person name="Rosling A."/>
        </authorList>
    </citation>
    <scope>NUCLEOTIDE SEQUENCE</scope>
    <source>
        <strain evidence="1">MA461A</strain>
    </source>
</reference>
<evidence type="ECO:0000313" key="2">
    <source>
        <dbReference type="Proteomes" id="UP000789920"/>
    </source>
</evidence>
<feature type="non-terminal residue" evidence="1">
    <location>
        <position position="44"/>
    </location>
</feature>
<dbReference type="Proteomes" id="UP000789920">
    <property type="component" value="Unassembled WGS sequence"/>
</dbReference>
<evidence type="ECO:0000313" key="1">
    <source>
        <dbReference type="EMBL" id="CAG8781127.1"/>
    </source>
</evidence>
<organism evidence="1 2">
    <name type="scientific">Racocetra persica</name>
    <dbReference type="NCBI Taxonomy" id="160502"/>
    <lineage>
        <taxon>Eukaryota</taxon>
        <taxon>Fungi</taxon>
        <taxon>Fungi incertae sedis</taxon>
        <taxon>Mucoromycota</taxon>
        <taxon>Glomeromycotina</taxon>
        <taxon>Glomeromycetes</taxon>
        <taxon>Diversisporales</taxon>
        <taxon>Gigasporaceae</taxon>
        <taxon>Racocetra</taxon>
    </lineage>
</organism>
<gene>
    <name evidence="1" type="ORF">RPERSI_LOCUS17603</name>
</gene>
<accession>A0ACA9R8B1</accession>
<name>A0ACA9R8B1_9GLOM</name>
<feature type="non-terminal residue" evidence="1">
    <location>
        <position position="1"/>
    </location>
</feature>